<dbReference type="RefSeq" id="WP_229344389.1">
    <property type="nucleotide sequence ID" value="NZ_JAJFAT010000004.1"/>
</dbReference>
<dbReference type="Proteomes" id="UP001199296">
    <property type="component" value="Unassembled WGS sequence"/>
</dbReference>
<dbReference type="PANTHER" id="PTHR42967">
    <property type="entry name" value="METAL DEPENDENT HYDROLASE"/>
    <property type="match status" value="1"/>
</dbReference>
<gene>
    <name evidence="1" type="ORF">LJ207_04275</name>
</gene>
<reference evidence="1 2" key="1">
    <citation type="submission" date="2021-10" db="EMBL/GenBank/DDBJ databases">
        <authorList>
            <person name="Grouzdev D.S."/>
            <person name="Pantiukh K.S."/>
            <person name="Krutkina M.S."/>
        </authorList>
    </citation>
    <scope>NUCLEOTIDE SEQUENCE [LARGE SCALE GENOMIC DNA]</scope>
    <source>
        <strain evidence="1 2">Z-7514</strain>
    </source>
</reference>
<dbReference type="Gene3D" id="3.60.15.10">
    <property type="entry name" value="Ribonuclease Z/Hydroxyacylglutathione hydrolase-like"/>
    <property type="match status" value="1"/>
</dbReference>
<dbReference type="InterPro" id="IPR036866">
    <property type="entry name" value="RibonucZ/Hydroxyglut_hydro"/>
</dbReference>
<sequence length="251" mass="29133">MGVEVYHLYHSGTAVKIDKELVIFDYYNDQPGKAEKGNSLAKGVIREDSFSGIEKAYVFVSHDHHDHYNKVIFKWEDYCDNISYILADQVSLTNQLKQKENLFTIAKDQSLELAAIEIKALGSTDKGVSFLVKKGALKIFHAGDLNWWKWKKFSPKVQKKEELDYKNEVNKLKGEKIDIAFVPVDPRLEENYYLAGQYFIKTIKPELFVPIHFSSNFEVTKRFADKMERAELYFSKIAQINSRGEKIIYQN</sequence>
<keyword evidence="2" id="KW-1185">Reference proteome</keyword>
<evidence type="ECO:0000313" key="2">
    <source>
        <dbReference type="Proteomes" id="UP001199296"/>
    </source>
</evidence>
<dbReference type="PANTHER" id="PTHR42967:SF1">
    <property type="entry name" value="MBL FOLD METALLO-HYDROLASE"/>
    <property type="match status" value="1"/>
</dbReference>
<organism evidence="1 2">
    <name type="scientific">Halanaerobium polyolivorans</name>
    <dbReference type="NCBI Taxonomy" id="2886943"/>
    <lineage>
        <taxon>Bacteria</taxon>
        <taxon>Bacillati</taxon>
        <taxon>Bacillota</taxon>
        <taxon>Clostridia</taxon>
        <taxon>Halanaerobiales</taxon>
        <taxon>Halanaerobiaceae</taxon>
        <taxon>Halanaerobium</taxon>
    </lineage>
</organism>
<name>A0AAW4WYC7_9FIRM</name>
<dbReference type="AlphaFoldDB" id="A0AAW4WYC7"/>
<evidence type="ECO:0000313" key="1">
    <source>
        <dbReference type="EMBL" id="MCC3144539.1"/>
    </source>
</evidence>
<dbReference type="SUPFAM" id="SSF56281">
    <property type="entry name" value="Metallo-hydrolase/oxidoreductase"/>
    <property type="match status" value="1"/>
</dbReference>
<accession>A0AAW4WYC7</accession>
<comment type="caution">
    <text evidence="1">The sequence shown here is derived from an EMBL/GenBank/DDBJ whole genome shotgun (WGS) entry which is preliminary data.</text>
</comment>
<dbReference type="EMBL" id="JAJFAT010000004">
    <property type="protein sequence ID" value="MCC3144539.1"/>
    <property type="molecule type" value="Genomic_DNA"/>
</dbReference>
<protein>
    <submittedName>
        <fullName evidence="1">MBL fold metallo-hydrolase</fullName>
    </submittedName>
</protein>
<proteinExistence type="predicted"/>